<feature type="transmembrane region" description="Helical" evidence="1">
    <location>
        <begin position="387"/>
        <end position="404"/>
    </location>
</feature>
<dbReference type="InterPro" id="IPR011853">
    <property type="entry name" value="TRAP_DctM-Dct_fused"/>
</dbReference>
<feature type="transmembrane region" description="Helical" evidence="1">
    <location>
        <begin position="553"/>
        <end position="572"/>
    </location>
</feature>
<feature type="transmembrane region" description="Helical" evidence="1">
    <location>
        <begin position="434"/>
        <end position="457"/>
    </location>
</feature>
<dbReference type="InterPro" id="IPR010656">
    <property type="entry name" value="DctM"/>
</dbReference>
<keyword evidence="4" id="KW-1185">Reference proteome</keyword>
<accession>A0A4S3PLJ7</accession>
<feature type="transmembrane region" description="Helical" evidence="1">
    <location>
        <begin position="363"/>
        <end position="381"/>
    </location>
</feature>
<dbReference type="EMBL" id="SLUB01000059">
    <property type="protein sequence ID" value="THE09915.1"/>
    <property type="molecule type" value="Genomic_DNA"/>
</dbReference>
<evidence type="ECO:0000259" key="2">
    <source>
        <dbReference type="Pfam" id="PF06808"/>
    </source>
</evidence>
<keyword evidence="1" id="KW-0472">Membrane</keyword>
<protein>
    <submittedName>
        <fullName evidence="3">TRAP transporter fused permease subunit</fullName>
    </submittedName>
</protein>
<feature type="transmembrane region" description="Helical" evidence="1">
    <location>
        <begin position="125"/>
        <end position="141"/>
    </location>
</feature>
<dbReference type="AlphaFoldDB" id="A0A4S3PLJ7"/>
<gene>
    <name evidence="3" type="ORF">E1I69_20580</name>
</gene>
<feature type="transmembrane region" description="Helical" evidence="1">
    <location>
        <begin position="493"/>
        <end position="523"/>
    </location>
</feature>
<feature type="transmembrane region" description="Helical" evidence="1">
    <location>
        <begin position="217"/>
        <end position="236"/>
    </location>
</feature>
<organism evidence="3 4">
    <name type="scientific">Bacillus timonensis</name>
    <dbReference type="NCBI Taxonomy" id="1033734"/>
    <lineage>
        <taxon>Bacteria</taxon>
        <taxon>Bacillati</taxon>
        <taxon>Bacillota</taxon>
        <taxon>Bacilli</taxon>
        <taxon>Bacillales</taxon>
        <taxon>Bacillaceae</taxon>
        <taxon>Bacillus</taxon>
    </lineage>
</organism>
<dbReference type="OrthoDB" id="9759894at2"/>
<feature type="transmembrane region" description="Helical" evidence="1">
    <location>
        <begin position="293"/>
        <end position="315"/>
    </location>
</feature>
<name>A0A4S3PLJ7_9BACI</name>
<dbReference type="PANTHER" id="PTHR43849">
    <property type="entry name" value="BLL3936 PROTEIN"/>
    <property type="match status" value="1"/>
</dbReference>
<keyword evidence="1" id="KW-1133">Transmembrane helix</keyword>
<comment type="caution">
    <text evidence="3">The sequence shown here is derived from an EMBL/GenBank/DDBJ whole genome shotgun (WGS) entry which is preliminary data.</text>
</comment>
<feature type="transmembrane region" description="Helical" evidence="1">
    <location>
        <begin position="192"/>
        <end position="210"/>
    </location>
</feature>
<feature type="transmembrane region" description="Helical" evidence="1">
    <location>
        <begin position="148"/>
        <end position="172"/>
    </location>
</feature>
<proteinExistence type="predicted"/>
<dbReference type="Pfam" id="PF06808">
    <property type="entry name" value="DctM"/>
    <property type="match status" value="1"/>
</dbReference>
<dbReference type="NCBIfam" id="TIGR02123">
    <property type="entry name" value="TRAP_fused"/>
    <property type="match status" value="1"/>
</dbReference>
<evidence type="ECO:0000313" key="4">
    <source>
        <dbReference type="Proteomes" id="UP000306477"/>
    </source>
</evidence>
<feature type="transmembrane region" description="Helical" evidence="1">
    <location>
        <begin position="248"/>
        <end position="272"/>
    </location>
</feature>
<dbReference type="RefSeq" id="WP_136381430.1">
    <property type="nucleotide sequence ID" value="NZ_SLUB01000059.1"/>
</dbReference>
<feature type="transmembrane region" description="Helical" evidence="1">
    <location>
        <begin position="62"/>
        <end position="79"/>
    </location>
</feature>
<dbReference type="PANTHER" id="PTHR43849:SF2">
    <property type="entry name" value="BLL3936 PROTEIN"/>
    <property type="match status" value="1"/>
</dbReference>
<feature type="transmembrane region" description="Helical" evidence="1">
    <location>
        <begin position="321"/>
        <end position="340"/>
    </location>
</feature>
<feature type="transmembrane region" description="Helical" evidence="1">
    <location>
        <begin position="91"/>
        <end position="110"/>
    </location>
</feature>
<feature type="transmembrane region" description="Helical" evidence="1">
    <location>
        <begin position="463"/>
        <end position="486"/>
    </location>
</feature>
<feature type="transmembrane region" description="Helical" evidence="1">
    <location>
        <begin position="618"/>
        <end position="646"/>
    </location>
</feature>
<feature type="domain" description="TRAP C4-dicarboxylate transport system permease DctM subunit" evidence="2">
    <location>
        <begin position="133"/>
        <end position="571"/>
    </location>
</feature>
<feature type="transmembrane region" description="Helical" evidence="1">
    <location>
        <begin position="33"/>
        <end position="50"/>
    </location>
</feature>
<feature type="transmembrane region" description="Helical" evidence="1">
    <location>
        <begin position="584"/>
        <end position="606"/>
    </location>
</feature>
<keyword evidence="1" id="KW-0812">Transmembrane</keyword>
<reference evidence="3 4" key="1">
    <citation type="journal article" date="2019" name="Indoor Air">
        <title>Impacts of indoor surface finishes on bacterial viability.</title>
        <authorList>
            <person name="Hu J."/>
            <person name="Maamar S.B."/>
            <person name="Glawe A.J."/>
            <person name="Gottel N."/>
            <person name="Gilbert J.A."/>
            <person name="Hartmann E.M."/>
        </authorList>
    </citation>
    <scope>NUCLEOTIDE SEQUENCE [LARGE SCALE GENOMIC DNA]</scope>
    <source>
        <strain evidence="3 4">AF060A6</strain>
    </source>
</reference>
<evidence type="ECO:0000313" key="3">
    <source>
        <dbReference type="EMBL" id="THE09915.1"/>
    </source>
</evidence>
<dbReference type="Proteomes" id="UP000306477">
    <property type="component" value="Unassembled WGS sequence"/>
</dbReference>
<evidence type="ECO:0000256" key="1">
    <source>
        <dbReference type="SAM" id="Phobius"/>
    </source>
</evidence>
<sequence>MNAGNPGKKSIMERFISIAGLAKPRNLIGMSSHIYVVIAIMFSLLFLYVSGPSFLGNVPIQYQRGLYAMLIAIMVFFKFPFSKKSPMDRVSFLDILMIGLSIFVFGYWILNFDELLLRVGNLHNYEYYIAAAAMLICLEVSRRVLGPIFPMVGIGVVLYSLFGDAEWITHLLRTKGFSWQYIAGYSYSLEGIFGSILYIIATFVTLFVIFGALMESLGAGAFFIGLPYALTSGLVGGPAKTAVVASGLFGSISGSATANTAATGAFTIPLMIKSGYRREVAGAIEPAASTGGMFMPPVMGAGAFIMADMLGVPYVEIVKVGFVPAIIYFLSVYMIVHYYAKAHNIRPLSKEERPDVMTILKDGFHFLIPLILLIVLLFNGISAQRSIYWTIISMIGITLVVRLLKRNEKSVKEVTNGFFKDIIVGLKGGADGSLTIGSVAGATGIVVAGVMLTGLGFSFTTGIMSLSGGSLIIAILMAFFAAYILGMGLTVTAAYILIAVLAAPAIVEFGVPAIAVHFLLFWYSQTSNVSPPVSLAAFVGAGIAEANPYKCGINALKFSAFILIMPLMFIYSEILMPNGLNFNAIWAMFGATMATIPYAAFIIGYFNGKLNLPLRLIMLVTTGLFFIPSVFTTIVALIITVAMFLYQKKYNGPINLESEKSDFKMV</sequence>